<dbReference type="InterPro" id="IPR013341">
    <property type="entry name" value="Mandelate_racemase_N_dom"/>
</dbReference>
<evidence type="ECO:0008006" key="6">
    <source>
        <dbReference type="Google" id="ProtNLM"/>
    </source>
</evidence>
<dbReference type="SUPFAM" id="SSF54826">
    <property type="entry name" value="Enolase N-terminal domain-like"/>
    <property type="match status" value="1"/>
</dbReference>
<feature type="domain" description="Enolase C-terminal" evidence="3">
    <location>
        <begin position="224"/>
        <end position="383"/>
    </location>
</feature>
<dbReference type="Pfam" id="PF02746">
    <property type="entry name" value="MR_MLE_N"/>
    <property type="match status" value="1"/>
</dbReference>
<keyword evidence="5" id="KW-1185">Reference proteome</keyword>
<name>A0ABR2F2K0_9ROSI</name>
<dbReference type="InterPro" id="IPR029017">
    <property type="entry name" value="Enolase-like_N"/>
</dbReference>
<accession>A0ABR2F2K0</accession>
<proteinExistence type="predicted"/>
<dbReference type="Gene3D" id="3.30.390.10">
    <property type="entry name" value="Enolase-like, N-terminal domain"/>
    <property type="match status" value="1"/>
</dbReference>
<dbReference type="InterPro" id="IPR029065">
    <property type="entry name" value="Enolase_C-like"/>
</dbReference>
<sequence length="399" mass="42880">MASLGFCCPPSSLFFSPSVVNRPRNLQGRFIASSSTGSSELTTKSAVGEIAERSRTSLGLKNLTEIFWVDVHSAEGRPLNVGLREPVTIGCSTLEKVENVAVRVELSNGCVGWGEVPVVPGVNWNQITALEKVGKACEFLSHGPPVTLNLVLHQISEMFPATQFAPVRAGLEMALIDAVANGIDVPLCAATIPTTSSAKAFDLAAEYFKLGFKTLVIKLGRNLNANEGYTSKEAIEVLDKLNEKGVSPILFEQPVNRDDWRGLGDVSNVARHKYGISVAADESCRDLIDIQKLVEGNLVDVINIKLSKFGVLGILEIVEMVKKSGLKLMIDTVAETRLATGVAGHLAAGLGCFKFVNISAPLLLSEDPVVGGYEVSGSEYKFVNSRGQGGFLKWNFLSW</sequence>
<keyword evidence="1" id="KW-0479">Metal-binding</keyword>
<gene>
    <name evidence="4" type="ORF">V6N12_007701</name>
</gene>
<evidence type="ECO:0000259" key="2">
    <source>
        <dbReference type="Pfam" id="PF02746"/>
    </source>
</evidence>
<dbReference type="InterPro" id="IPR036849">
    <property type="entry name" value="Enolase-like_C_sf"/>
</dbReference>
<evidence type="ECO:0000256" key="1">
    <source>
        <dbReference type="ARBA" id="ARBA00022723"/>
    </source>
</evidence>
<comment type="caution">
    <text evidence="4">The sequence shown here is derived from an EMBL/GenBank/DDBJ whole genome shotgun (WGS) entry which is preliminary data.</text>
</comment>
<dbReference type="PANTHER" id="PTHR48073:SF4">
    <property type="entry name" value="MANDELATE RACEMASE_MUCONATE LACTONIZING ENZYME C-TERMINAL DOMAIN-CONTAINING PROTEIN"/>
    <property type="match status" value="1"/>
</dbReference>
<dbReference type="Pfam" id="PF13378">
    <property type="entry name" value="MR_MLE_C"/>
    <property type="match status" value="1"/>
</dbReference>
<evidence type="ECO:0000259" key="3">
    <source>
        <dbReference type="Pfam" id="PF13378"/>
    </source>
</evidence>
<organism evidence="4 5">
    <name type="scientific">Hibiscus sabdariffa</name>
    <name type="common">roselle</name>
    <dbReference type="NCBI Taxonomy" id="183260"/>
    <lineage>
        <taxon>Eukaryota</taxon>
        <taxon>Viridiplantae</taxon>
        <taxon>Streptophyta</taxon>
        <taxon>Embryophyta</taxon>
        <taxon>Tracheophyta</taxon>
        <taxon>Spermatophyta</taxon>
        <taxon>Magnoliopsida</taxon>
        <taxon>eudicotyledons</taxon>
        <taxon>Gunneridae</taxon>
        <taxon>Pentapetalae</taxon>
        <taxon>rosids</taxon>
        <taxon>malvids</taxon>
        <taxon>Malvales</taxon>
        <taxon>Malvaceae</taxon>
        <taxon>Malvoideae</taxon>
        <taxon>Hibiscus</taxon>
    </lineage>
</organism>
<dbReference type="Gene3D" id="3.20.20.120">
    <property type="entry name" value="Enolase-like C-terminal domain"/>
    <property type="match status" value="1"/>
</dbReference>
<dbReference type="SUPFAM" id="SSF51604">
    <property type="entry name" value="Enolase C-terminal domain-like"/>
    <property type="match status" value="1"/>
</dbReference>
<dbReference type="EMBL" id="JBBPBM010000009">
    <property type="protein sequence ID" value="KAK8569169.1"/>
    <property type="molecule type" value="Genomic_DNA"/>
</dbReference>
<dbReference type="Proteomes" id="UP001472677">
    <property type="component" value="Unassembled WGS sequence"/>
</dbReference>
<reference evidence="4 5" key="1">
    <citation type="journal article" date="2024" name="G3 (Bethesda)">
        <title>Genome assembly of Hibiscus sabdariffa L. provides insights into metabolisms of medicinal natural products.</title>
        <authorList>
            <person name="Kim T."/>
        </authorList>
    </citation>
    <scope>NUCLEOTIDE SEQUENCE [LARGE SCALE GENOMIC DNA]</scope>
    <source>
        <strain evidence="4">TK-2024</strain>
        <tissue evidence="4">Old leaves</tissue>
    </source>
</reference>
<evidence type="ECO:0000313" key="4">
    <source>
        <dbReference type="EMBL" id="KAK8569169.1"/>
    </source>
</evidence>
<evidence type="ECO:0000313" key="5">
    <source>
        <dbReference type="Proteomes" id="UP001472677"/>
    </source>
</evidence>
<dbReference type="PANTHER" id="PTHR48073">
    <property type="entry name" value="O-SUCCINYLBENZOATE SYNTHASE-RELATED"/>
    <property type="match status" value="1"/>
</dbReference>
<feature type="domain" description="Mandelate racemase/muconate lactonizing enzyme N-terminal" evidence="2">
    <location>
        <begin position="83"/>
        <end position="187"/>
    </location>
</feature>
<protein>
    <recommendedName>
        <fullName evidence="6">Dipeptide epimerase</fullName>
    </recommendedName>
</protein>